<dbReference type="EnsemblProtists" id="EOD38999">
    <property type="protein sequence ID" value="EOD38999"/>
    <property type="gene ID" value="EMIHUDRAFT_361440"/>
</dbReference>
<protein>
    <submittedName>
        <fullName evidence="2">Uncharacterized protein</fullName>
    </submittedName>
</protein>
<dbReference type="PaxDb" id="2903-EOD37439"/>
<dbReference type="HOGENOM" id="CLU_1252644_0_0_1"/>
<dbReference type="KEGG" id="ehx:EMIHUDRAFT_361440"/>
<name>A0A0D3KTB4_EMIH1</name>
<dbReference type="RefSeq" id="XP_005791428.1">
    <property type="nucleotide sequence ID" value="XM_005791371.1"/>
</dbReference>
<evidence type="ECO:0000256" key="1">
    <source>
        <dbReference type="SAM" id="MobiDB-lite"/>
    </source>
</evidence>
<reference evidence="3" key="1">
    <citation type="journal article" date="2013" name="Nature">
        <title>Pan genome of the phytoplankton Emiliania underpins its global distribution.</title>
        <authorList>
            <person name="Read B.A."/>
            <person name="Kegel J."/>
            <person name="Klute M.J."/>
            <person name="Kuo A."/>
            <person name="Lefebvre S.C."/>
            <person name="Maumus F."/>
            <person name="Mayer C."/>
            <person name="Miller J."/>
            <person name="Monier A."/>
            <person name="Salamov A."/>
            <person name="Young J."/>
            <person name="Aguilar M."/>
            <person name="Claverie J.M."/>
            <person name="Frickenhaus S."/>
            <person name="Gonzalez K."/>
            <person name="Herman E.K."/>
            <person name="Lin Y.C."/>
            <person name="Napier J."/>
            <person name="Ogata H."/>
            <person name="Sarno A.F."/>
            <person name="Shmutz J."/>
            <person name="Schroeder D."/>
            <person name="de Vargas C."/>
            <person name="Verret F."/>
            <person name="von Dassow P."/>
            <person name="Valentin K."/>
            <person name="Van de Peer Y."/>
            <person name="Wheeler G."/>
            <person name="Dacks J.B."/>
            <person name="Delwiche C.F."/>
            <person name="Dyhrman S.T."/>
            <person name="Glockner G."/>
            <person name="John U."/>
            <person name="Richards T."/>
            <person name="Worden A.Z."/>
            <person name="Zhang X."/>
            <person name="Grigoriev I.V."/>
            <person name="Allen A.E."/>
            <person name="Bidle K."/>
            <person name="Borodovsky M."/>
            <person name="Bowler C."/>
            <person name="Brownlee C."/>
            <person name="Cock J.M."/>
            <person name="Elias M."/>
            <person name="Gladyshev V.N."/>
            <person name="Groth M."/>
            <person name="Guda C."/>
            <person name="Hadaegh A."/>
            <person name="Iglesias-Rodriguez M.D."/>
            <person name="Jenkins J."/>
            <person name="Jones B.M."/>
            <person name="Lawson T."/>
            <person name="Leese F."/>
            <person name="Lindquist E."/>
            <person name="Lobanov A."/>
            <person name="Lomsadze A."/>
            <person name="Malik S.B."/>
            <person name="Marsh M.E."/>
            <person name="Mackinder L."/>
            <person name="Mock T."/>
            <person name="Mueller-Roeber B."/>
            <person name="Pagarete A."/>
            <person name="Parker M."/>
            <person name="Probert I."/>
            <person name="Quesneville H."/>
            <person name="Raines C."/>
            <person name="Rensing S.A."/>
            <person name="Riano-Pachon D.M."/>
            <person name="Richier S."/>
            <person name="Rokitta S."/>
            <person name="Shiraiwa Y."/>
            <person name="Soanes D.M."/>
            <person name="van der Giezen M."/>
            <person name="Wahlund T.M."/>
            <person name="Williams B."/>
            <person name="Wilson W."/>
            <person name="Wolfe G."/>
            <person name="Wurch L.L."/>
        </authorList>
    </citation>
    <scope>NUCLEOTIDE SEQUENCE</scope>
</reference>
<evidence type="ECO:0000313" key="2">
    <source>
        <dbReference type="EnsemblProtists" id="EOD38999"/>
    </source>
</evidence>
<dbReference type="RefSeq" id="XP_005789868.1">
    <property type="nucleotide sequence ID" value="XM_005789811.1"/>
</dbReference>
<dbReference type="AlphaFoldDB" id="A0A0D3KTB4"/>
<keyword evidence="3" id="KW-1185">Reference proteome</keyword>
<accession>A0A0D3KTB4</accession>
<proteinExistence type="predicted"/>
<reference evidence="2" key="2">
    <citation type="submission" date="2024-10" db="UniProtKB">
        <authorList>
            <consortium name="EnsemblProtists"/>
        </authorList>
    </citation>
    <scope>IDENTIFICATION</scope>
</reference>
<evidence type="ECO:0000313" key="3">
    <source>
        <dbReference type="Proteomes" id="UP000013827"/>
    </source>
</evidence>
<feature type="region of interest" description="Disordered" evidence="1">
    <location>
        <begin position="1"/>
        <end position="29"/>
    </location>
</feature>
<sequence>MMQGTAFAGWGEKEGPRGGSPRSTMDDLFENSPAEYSMEYFFDELESVAEEEEGGRSGGTPSDSQPGTQTLAEAVEAILSIERILHAMQYVELTDLRTLRKTLALAHVKLTTFAPQHLAAAKRAYEVAGRPVPALLDVLVGQLSRPLSACHPPPAPALPGCAALPIANLAATMDLLQREAQLEEGWAARPSSLHPAARPTVVEVPVDFSRYASMPIGVGRA</sequence>
<dbReference type="KEGG" id="ehx:EMIHUDRAFT_362165"/>
<dbReference type="GeneID" id="17284270"/>
<organism evidence="2 3">
    <name type="scientific">Emiliania huxleyi (strain CCMP1516)</name>
    <dbReference type="NCBI Taxonomy" id="280463"/>
    <lineage>
        <taxon>Eukaryota</taxon>
        <taxon>Haptista</taxon>
        <taxon>Haptophyta</taxon>
        <taxon>Prymnesiophyceae</taxon>
        <taxon>Isochrysidales</taxon>
        <taxon>Noelaerhabdaceae</taxon>
        <taxon>Emiliania</taxon>
    </lineage>
</organism>
<dbReference type="EnsemblProtists" id="EOD37439">
    <property type="protein sequence ID" value="EOD37439"/>
    <property type="gene ID" value="EMIHUDRAFT_362165"/>
</dbReference>
<feature type="region of interest" description="Disordered" evidence="1">
    <location>
        <begin position="48"/>
        <end position="68"/>
    </location>
</feature>
<dbReference type="Proteomes" id="UP000013827">
    <property type="component" value="Unassembled WGS sequence"/>
</dbReference>
<dbReference type="GeneID" id="17282709"/>